<evidence type="ECO:0000256" key="1">
    <source>
        <dbReference type="SAM" id="Phobius"/>
    </source>
</evidence>
<dbReference type="AlphaFoldDB" id="A0A285UFN2"/>
<keyword evidence="1" id="KW-1133">Transmembrane helix</keyword>
<proteinExistence type="predicted"/>
<keyword evidence="3" id="KW-1185">Reference proteome</keyword>
<name>A0A285UFN2_9STAP</name>
<keyword evidence="1" id="KW-0812">Transmembrane</keyword>
<feature type="transmembrane region" description="Helical" evidence="1">
    <location>
        <begin position="6"/>
        <end position="25"/>
    </location>
</feature>
<reference evidence="3" key="1">
    <citation type="submission" date="2017-08" db="EMBL/GenBank/DDBJ databases">
        <authorList>
            <person name="Varghese N."/>
            <person name="Submissions S."/>
        </authorList>
    </citation>
    <scope>NUCLEOTIDE SEQUENCE [LARGE SCALE GENOMIC DNA]</scope>
    <source>
        <strain evidence="3">DSM 23173</strain>
    </source>
</reference>
<protein>
    <submittedName>
        <fullName evidence="2">Uncharacterized protein</fullName>
    </submittedName>
</protein>
<dbReference type="EMBL" id="OBQF01000002">
    <property type="protein sequence ID" value="SOC40622.1"/>
    <property type="molecule type" value="Genomic_DNA"/>
</dbReference>
<keyword evidence="1" id="KW-0472">Membrane</keyword>
<dbReference type="Proteomes" id="UP000219412">
    <property type="component" value="Unassembled WGS sequence"/>
</dbReference>
<gene>
    <name evidence="2" type="ORF">SAMN05878391_1031</name>
</gene>
<evidence type="ECO:0000313" key="2">
    <source>
        <dbReference type="EMBL" id="SOC40622.1"/>
    </source>
</evidence>
<accession>A0A285UFN2</accession>
<evidence type="ECO:0000313" key="3">
    <source>
        <dbReference type="Proteomes" id="UP000219412"/>
    </source>
</evidence>
<sequence length="30" mass="3161">MNALLIFGLATVIIAIIIGMVFKGIGKSKK</sequence>
<organism evidence="2 3">
    <name type="scientific">Salinicoccus kekensis</name>
    <dbReference type="NCBI Taxonomy" id="714307"/>
    <lineage>
        <taxon>Bacteria</taxon>
        <taxon>Bacillati</taxon>
        <taxon>Bacillota</taxon>
        <taxon>Bacilli</taxon>
        <taxon>Bacillales</taxon>
        <taxon>Staphylococcaceae</taxon>
        <taxon>Salinicoccus</taxon>
    </lineage>
</organism>